<proteinExistence type="predicted"/>
<protein>
    <submittedName>
        <fullName evidence="1">Uncharacterized protein</fullName>
    </submittedName>
</protein>
<gene>
    <name evidence="1" type="ORF">BJ508DRAFT_360889</name>
</gene>
<keyword evidence="2" id="KW-1185">Reference proteome</keyword>
<organism evidence="1 2">
    <name type="scientific">Ascobolus immersus RN42</name>
    <dbReference type="NCBI Taxonomy" id="1160509"/>
    <lineage>
        <taxon>Eukaryota</taxon>
        <taxon>Fungi</taxon>
        <taxon>Dikarya</taxon>
        <taxon>Ascomycota</taxon>
        <taxon>Pezizomycotina</taxon>
        <taxon>Pezizomycetes</taxon>
        <taxon>Pezizales</taxon>
        <taxon>Ascobolaceae</taxon>
        <taxon>Ascobolus</taxon>
    </lineage>
</organism>
<name>A0A3N4IE47_ASCIM</name>
<dbReference type="Proteomes" id="UP000275078">
    <property type="component" value="Unassembled WGS sequence"/>
</dbReference>
<dbReference type="AlphaFoldDB" id="A0A3N4IE47"/>
<dbReference type="EMBL" id="ML119668">
    <property type="protein sequence ID" value="RPA82968.1"/>
    <property type="molecule type" value="Genomic_DNA"/>
</dbReference>
<reference evidence="1 2" key="1">
    <citation type="journal article" date="2018" name="Nat. Ecol. Evol.">
        <title>Pezizomycetes genomes reveal the molecular basis of ectomycorrhizal truffle lifestyle.</title>
        <authorList>
            <person name="Murat C."/>
            <person name="Payen T."/>
            <person name="Noel B."/>
            <person name="Kuo A."/>
            <person name="Morin E."/>
            <person name="Chen J."/>
            <person name="Kohler A."/>
            <person name="Krizsan K."/>
            <person name="Balestrini R."/>
            <person name="Da Silva C."/>
            <person name="Montanini B."/>
            <person name="Hainaut M."/>
            <person name="Levati E."/>
            <person name="Barry K.W."/>
            <person name="Belfiori B."/>
            <person name="Cichocki N."/>
            <person name="Clum A."/>
            <person name="Dockter R.B."/>
            <person name="Fauchery L."/>
            <person name="Guy J."/>
            <person name="Iotti M."/>
            <person name="Le Tacon F."/>
            <person name="Lindquist E.A."/>
            <person name="Lipzen A."/>
            <person name="Malagnac F."/>
            <person name="Mello A."/>
            <person name="Molinier V."/>
            <person name="Miyauchi S."/>
            <person name="Poulain J."/>
            <person name="Riccioni C."/>
            <person name="Rubini A."/>
            <person name="Sitrit Y."/>
            <person name="Splivallo R."/>
            <person name="Traeger S."/>
            <person name="Wang M."/>
            <person name="Zifcakova L."/>
            <person name="Wipf D."/>
            <person name="Zambonelli A."/>
            <person name="Paolocci F."/>
            <person name="Nowrousian M."/>
            <person name="Ottonello S."/>
            <person name="Baldrian P."/>
            <person name="Spatafora J.W."/>
            <person name="Henrissat B."/>
            <person name="Nagy L.G."/>
            <person name="Aury J.M."/>
            <person name="Wincker P."/>
            <person name="Grigoriev I.V."/>
            <person name="Bonfante P."/>
            <person name="Martin F.M."/>
        </authorList>
    </citation>
    <scope>NUCLEOTIDE SEQUENCE [LARGE SCALE GENOMIC DNA]</scope>
    <source>
        <strain evidence="1 2">RN42</strain>
    </source>
</reference>
<sequence>MNVSLGAEFSHIRLNRHWHLNFSRSSTSYFHFSSQDTMYLSTFLSLPVFLLSLLSTLATALPTHSPSQPARATSLTKRDYSAAFFSRLKTQYRATSLVAPACAGIDCPIYTPEEEICNEFRLLRSERIRFPNNVTGTEAIEVELCRFYAPVDERCAQYGVSETLIYGGVPGDLESDMAMYGFTGCPATPENLVRKMVVQLQEASTGWDENKTREMLDLVAPGWDETDGNAVEFTPLQRGLYVDQRSNPFNLPPEIMVRVLPEGPVHEPVLECAAWEFARRGENCTSFARRAGMAKGDFLKLNYQMADKKALAEGRWECGKPLLAGYSTLFLHRLNRIYRVSALSAPGCSGCPERTPVQKVCFDNRHAQSETLIFPPDPLRTNLSDTDKARVPLTRWYPPVDIKCMEYGASWEDVFGMSSYDVEKEMENFGWAGFPATPEQLVQKVMFHQKDWSDEKVGRMLDIVAPGWTETGKDVEHVKPVTEEGKVYVDDRENPFHLPGGTRIRMLANSAFQ</sequence>
<evidence type="ECO:0000313" key="2">
    <source>
        <dbReference type="Proteomes" id="UP000275078"/>
    </source>
</evidence>
<evidence type="ECO:0000313" key="1">
    <source>
        <dbReference type="EMBL" id="RPA82968.1"/>
    </source>
</evidence>
<accession>A0A3N4IE47</accession>